<dbReference type="Pfam" id="PF15037">
    <property type="entry name" value="IL17_R_N"/>
    <property type="match status" value="1"/>
</dbReference>
<dbReference type="RefSeq" id="XP_017569200.1">
    <property type="nucleotide sequence ID" value="XM_017713711.2"/>
</dbReference>
<dbReference type="InterPro" id="IPR027841">
    <property type="entry name" value="IL-17_rcpt_C/E_N"/>
</dbReference>
<reference evidence="4 5" key="1">
    <citation type="submission" date="2020-10" db="EMBL/GenBank/DDBJ databases">
        <title>Pygocentrus nattereri (red-bellied piranha) genome, fPygNat1, primary haplotype.</title>
        <authorList>
            <person name="Myers G."/>
            <person name="Meyer A."/>
            <person name="Karagic N."/>
            <person name="Pippel M."/>
            <person name="Winkler S."/>
            <person name="Tracey A."/>
            <person name="Wood J."/>
            <person name="Formenti G."/>
            <person name="Howe K."/>
            <person name="Fedrigo O."/>
            <person name="Jarvis E.D."/>
        </authorList>
    </citation>
    <scope>NUCLEOTIDE SEQUENCE [LARGE SCALE GENOMIC DNA]</scope>
</reference>
<protein>
    <recommendedName>
        <fullName evidence="3">Interleukin-17 receptor C/E N-terminal domain-containing protein</fullName>
    </recommendedName>
</protein>
<sequence length="536" mass="60478">MKRHSAFRGKTVTLHTLGAKVEALNSTVKQIQQCGVHCSKGQHCKSRHHLSLSHCKKQQDLNNGTTIHDVKLSVVMRCEEDKCSLNLNIVIMMTLYDDVHGVVMCVHSAGMVERCQIVTFSHKARKHVAEKKVEVQYDCFSVRPEQDVFVTLKTAPNFCNNVWTKKYSIPNCAHEAIRRKVTECITGELTYTVDTARREITVMVLEAPKDIDYNLRLCLKGHTCIGTGPHRLIKRQDLNRNESFLYSKALPCLCIEGWPASTNARRTQICPFKNNMQELWSGVTYDQYTQALSWKPMCPVKAVVSLCHAVGPKMCLDIGNMSLSSESNNVIFSTLDPHPQLCMKFTTEADFWIECPFSSERFPVWDLKVVSKAQQHSVEITSWFPVRFSVGLCKLSSSTTCKPAEESQFLIASVDRTKPAVFNLSTSMCNSSICVQVRRIDVVLAIEEQRCNLQCSDQQFDQWSDSETLQKYTPPLIVCVIALVMAALVGNLTLKACVCVQRKQKPDKIPTHRATAETETLIHTVSEDMDTRLHVA</sequence>
<organism evidence="4 5">
    <name type="scientific">Pygocentrus nattereri</name>
    <name type="common">Red-bellied piranha</name>
    <dbReference type="NCBI Taxonomy" id="42514"/>
    <lineage>
        <taxon>Eukaryota</taxon>
        <taxon>Metazoa</taxon>
        <taxon>Chordata</taxon>
        <taxon>Craniata</taxon>
        <taxon>Vertebrata</taxon>
        <taxon>Euteleostomi</taxon>
        <taxon>Actinopterygii</taxon>
        <taxon>Neopterygii</taxon>
        <taxon>Teleostei</taxon>
        <taxon>Ostariophysi</taxon>
        <taxon>Characiformes</taxon>
        <taxon>Characoidei</taxon>
        <taxon>Pygocentrus</taxon>
    </lineage>
</organism>
<evidence type="ECO:0000256" key="1">
    <source>
        <dbReference type="ARBA" id="ARBA00022729"/>
    </source>
</evidence>
<reference evidence="4" key="3">
    <citation type="submission" date="2025-09" db="UniProtKB">
        <authorList>
            <consortium name="Ensembl"/>
        </authorList>
    </citation>
    <scope>IDENTIFICATION</scope>
</reference>
<evidence type="ECO:0000313" key="5">
    <source>
        <dbReference type="Proteomes" id="UP001501920"/>
    </source>
</evidence>
<dbReference type="Proteomes" id="UP001501920">
    <property type="component" value="Chromosome 11"/>
</dbReference>
<keyword evidence="1" id="KW-0732">Signal</keyword>
<evidence type="ECO:0000256" key="2">
    <source>
        <dbReference type="SAM" id="Phobius"/>
    </source>
</evidence>
<dbReference type="PANTHER" id="PTHR15583:SF10">
    <property type="entry name" value="INTERLEUKIN-17 RECEPTOR E-LIKE-RELATED"/>
    <property type="match status" value="1"/>
</dbReference>
<keyword evidence="2" id="KW-0812">Transmembrane</keyword>
<dbReference type="GO" id="GO:0030368">
    <property type="term" value="F:interleukin-17 receptor activity"/>
    <property type="evidence" value="ECO:0007669"/>
    <property type="project" value="InterPro"/>
</dbReference>
<feature type="transmembrane region" description="Helical" evidence="2">
    <location>
        <begin position="472"/>
        <end position="494"/>
    </location>
</feature>
<keyword evidence="2" id="KW-0472">Membrane</keyword>
<dbReference type="OMA" id="TECITGE"/>
<dbReference type="GeneID" id="108436945"/>
<name>A0A3B4CBZ0_PYGNA</name>
<dbReference type="PANTHER" id="PTHR15583">
    <property type="entry name" value="INTERLEUKIN-17 RECEPTOR"/>
    <property type="match status" value="1"/>
</dbReference>
<dbReference type="CTD" id="400935"/>
<evidence type="ECO:0000259" key="3">
    <source>
        <dbReference type="Pfam" id="PF15037"/>
    </source>
</evidence>
<evidence type="ECO:0000313" key="4">
    <source>
        <dbReference type="Ensembl" id="ENSPNAP00000009048.1"/>
    </source>
</evidence>
<reference evidence="4" key="2">
    <citation type="submission" date="2025-08" db="UniProtKB">
        <authorList>
            <consortium name="Ensembl"/>
        </authorList>
    </citation>
    <scope>IDENTIFICATION</scope>
</reference>
<feature type="domain" description="Interleukin-17 receptor C/E N-terminal" evidence="3">
    <location>
        <begin position="109"/>
        <end position="401"/>
    </location>
</feature>
<dbReference type="AlphaFoldDB" id="A0A3B4CBZ0"/>
<dbReference type="InterPro" id="IPR039465">
    <property type="entry name" value="IL-17_rcpt-like"/>
</dbReference>
<gene>
    <name evidence="4" type="primary">IL17REL</name>
</gene>
<proteinExistence type="predicted"/>
<keyword evidence="2" id="KW-1133">Transmembrane helix</keyword>
<dbReference type="Ensembl" id="ENSPNAT00000015294.2">
    <property type="protein sequence ID" value="ENSPNAP00000009048.1"/>
    <property type="gene ID" value="ENSPNAG00000003186.2"/>
</dbReference>
<dbReference type="OrthoDB" id="9877324at2759"/>
<dbReference type="GeneTree" id="ENSGT00940000162605"/>
<keyword evidence="5" id="KW-1185">Reference proteome</keyword>
<accession>A0A3B4CBZ0</accession>